<feature type="region of interest" description="Disordered" evidence="1">
    <location>
        <begin position="210"/>
        <end position="235"/>
    </location>
</feature>
<evidence type="ECO:0000313" key="2">
    <source>
        <dbReference type="EMBL" id="KAG7374070.1"/>
    </source>
</evidence>
<sequence length="244" mass="26820">MGHQFSKMEGDVGASSKSSSHHRQQPTIRNAALSKVIFDNDGLSRATEITDESITPPPSPGLGKLRHSESWRRGGGVGSSTTSSCPMVDSRNHPGHGRLPRRDSDPGHPSKKPLSLQPRTVPVKCPPRTRPTPASEIGAANAPDGTASHEDGLEASYLERMYDSRTWEMYRRITEARRQARTNYAPKASFSIPAMESRQGRTGTLINGALASDDTSEWENLRQEEEPAAGEEAQQHEMIFLFDF</sequence>
<protein>
    <submittedName>
        <fullName evidence="2">Uncharacterized protein</fullName>
    </submittedName>
</protein>
<dbReference type="Proteomes" id="UP000693970">
    <property type="component" value="Unassembled WGS sequence"/>
</dbReference>
<proteinExistence type="predicted"/>
<organism evidence="2 3">
    <name type="scientific">Nitzschia inconspicua</name>
    <dbReference type="NCBI Taxonomy" id="303405"/>
    <lineage>
        <taxon>Eukaryota</taxon>
        <taxon>Sar</taxon>
        <taxon>Stramenopiles</taxon>
        <taxon>Ochrophyta</taxon>
        <taxon>Bacillariophyta</taxon>
        <taxon>Bacillariophyceae</taxon>
        <taxon>Bacillariophycidae</taxon>
        <taxon>Bacillariales</taxon>
        <taxon>Bacillariaceae</taxon>
        <taxon>Nitzschia</taxon>
    </lineage>
</organism>
<reference evidence="2" key="1">
    <citation type="journal article" date="2021" name="Sci. Rep.">
        <title>Diploid genomic architecture of Nitzschia inconspicua, an elite biomass production diatom.</title>
        <authorList>
            <person name="Oliver A."/>
            <person name="Podell S."/>
            <person name="Pinowska A."/>
            <person name="Traller J.C."/>
            <person name="Smith S.R."/>
            <person name="McClure R."/>
            <person name="Beliaev A."/>
            <person name="Bohutskyi P."/>
            <person name="Hill E.A."/>
            <person name="Rabines A."/>
            <person name="Zheng H."/>
            <person name="Allen L.Z."/>
            <person name="Kuo A."/>
            <person name="Grigoriev I.V."/>
            <person name="Allen A.E."/>
            <person name="Hazlebeck D."/>
            <person name="Allen E.E."/>
        </authorList>
    </citation>
    <scope>NUCLEOTIDE SEQUENCE</scope>
    <source>
        <strain evidence="2">Hildebrandi</strain>
    </source>
</reference>
<name>A0A9K3M6G6_9STRA</name>
<dbReference type="EMBL" id="JAGRRH010000001">
    <property type="protein sequence ID" value="KAG7374070.1"/>
    <property type="molecule type" value="Genomic_DNA"/>
</dbReference>
<gene>
    <name evidence="2" type="ORF">IV203_013165</name>
</gene>
<feature type="region of interest" description="Disordered" evidence="1">
    <location>
        <begin position="1"/>
        <end position="154"/>
    </location>
</feature>
<reference evidence="2" key="2">
    <citation type="submission" date="2021-04" db="EMBL/GenBank/DDBJ databases">
        <authorList>
            <person name="Podell S."/>
        </authorList>
    </citation>
    <scope>NUCLEOTIDE SEQUENCE</scope>
    <source>
        <strain evidence="2">Hildebrandi</strain>
    </source>
</reference>
<dbReference type="AlphaFoldDB" id="A0A9K3M6G6"/>
<evidence type="ECO:0000313" key="3">
    <source>
        <dbReference type="Proteomes" id="UP000693970"/>
    </source>
</evidence>
<accession>A0A9K3M6G6</accession>
<feature type="compositionally biased region" description="Basic and acidic residues" evidence="1">
    <location>
        <begin position="1"/>
        <end position="10"/>
    </location>
</feature>
<keyword evidence="3" id="KW-1185">Reference proteome</keyword>
<comment type="caution">
    <text evidence="2">The sequence shown here is derived from an EMBL/GenBank/DDBJ whole genome shotgun (WGS) entry which is preliminary data.</text>
</comment>
<evidence type="ECO:0000256" key="1">
    <source>
        <dbReference type="SAM" id="MobiDB-lite"/>
    </source>
</evidence>